<evidence type="ECO:0000313" key="2">
    <source>
        <dbReference type="Proteomes" id="UP000608071"/>
    </source>
</evidence>
<dbReference type="RefSeq" id="WP_191802922.1">
    <property type="nucleotide sequence ID" value="NZ_JACSQL010000010.1"/>
</dbReference>
<dbReference type="EMBL" id="JACSQL010000010">
    <property type="protein sequence ID" value="MBD7970150.1"/>
    <property type="molecule type" value="Genomic_DNA"/>
</dbReference>
<keyword evidence="2" id="KW-1185">Reference proteome</keyword>
<accession>A0ABR8T318</accession>
<protein>
    <recommendedName>
        <fullName evidence="3">Lipoprotein</fullName>
    </recommendedName>
</protein>
<gene>
    <name evidence="1" type="ORF">H9647_18975</name>
</gene>
<sequence length="162" mass="18897">MRIRSLTLLIVLIFLTTACSNYRLHKVDSLASEFLIEQGYEIIRQEDTVYERRLEKEDLTQLPHQMYWSVQSVDAASYIGKIIYTSKFYVKNHSLDQAPSNLKGQTIVYVMQTENEVIGGYSLPDLDDPTDGWVYSLDGRTLDEFSGMDYGTWKQEWDNKYK</sequence>
<evidence type="ECO:0000313" key="1">
    <source>
        <dbReference type="EMBL" id="MBD7970150.1"/>
    </source>
</evidence>
<comment type="caution">
    <text evidence="1">The sequence shown here is derived from an EMBL/GenBank/DDBJ whole genome shotgun (WGS) entry which is preliminary data.</text>
</comment>
<dbReference type="PROSITE" id="PS51257">
    <property type="entry name" value="PROKAR_LIPOPROTEIN"/>
    <property type="match status" value="1"/>
</dbReference>
<dbReference type="Proteomes" id="UP000608071">
    <property type="component" value="Unassembled WGS sequence"/>
</dbReference>
<evidence type="ECO:0008006" key="3">
    <source>
        <dbReference type="Google" id="ProtNLM"/>
    </source>
</evidence>
<name>A0ABR8T318_9BACL</name>
<reference evidence="1 2" key="1">
    <citation type="submission" date="2020-08" db="EMBL/GenBank/DDBJ databases">
        <title>A Genomic Blueprint of the Chicken Gut Microbiome.</title>
        <authorList>
            <person name="Gilroy R."/>
            <person name="Ravi A."/>
            <person name="Getino M."/>
            <person name="Pursley I."/>
            <person name="Horton D.L."/>
            <person name="Alikhan N.-F."/>
            <person name="Baker D."/>
            <person name="Gharbi K."/>
            <person name="Hall N."/>
            <person name="Watson M."/>
            <person name="Adriaenssens E.M."/>
            <person name="Foster-Nyarko E."/>
            <person name="Jarju S."/>
            <person name="Secka A."/>
            <person name="Antonio M."/>
            <person name="Oren A."/>
            <person name="Chaudhuri R."/>
            <person name="La Ragione R.M."/>
            <person name="Hildebrand F."/>
            <person name="Pallen M.J."/>
        </authorList>
    </citation>
    <scope>NUCLEOTIDE SEQUENCE [LARGE SCALE GENOMIC DNA]</scope>
    <source>
        <strain evidence="1 2">Sa2BVA9</strain>
    </source>
</reference>
<proteinExistence type="predicted"/>
<organism evidence="1 2">
    <name type="scientific">Paenibacillus gallinarum</name>
    <dbReference type="NCBI Taxonomy" id="2762232"/>
    <lineage>
        <taxon>Bacteria</taxon>
        <taxon>Bacillati</taxon>
        <taxon>Bacillota</taxon>
        <taxon>Bacilli</taxon>
        <taxon>Bacillales</taxon>
        <taxon>Paenibacillaceae</taxon>
        <taxon>Paenibacillus</taxon>
    </lineage>
</organism>